<dbReference type="CDD" id="cd06127">
    <property type="entry name" value="DEDDh"/>
    <property type="match status" value="1"/>
</dbReference>
<dbReference type="GO" id="GO:0005829">
    <property type="term" value="C:cytosol"/>
    <property type="evidence" value="ECO:0007669"/>
    <property type="project" value="TreeGrafter"/>
</dbReference>
<dbReference type="GO" id="GO:0045004">
    <property type="term" value="P:DNA replication proofreading"/>
    <property type="evidence" value="ECO:0007669"/>
    <property type="project" value="TreeGrafter"/>
</dbReference>
<evidence type="ECO:0000256" key="5">
    <source>
        <dbReference type="ARBA" id="ARBA00022839"/>
    </source>
</evidence>
<keyword evidence="5" id="KW-0378">Hydrolase</keyword>
<reference evidence="9 10" key="1">
    <citation type="submission" date="2012-01" db="EMBL/GenBank/DDBJ databases">
        <title>The Genome Sequence of Facklamia languida CCUG 37842.</title>
        <authorList>
            <consortium name="The Broad Institute Genome Sequencing Platform"/>
            <person name="Earl A."/>
            <person name="Ward D."/>
            <person name="Feldgarden M."/>
            <person name="Gevers D."/>
            <person name="Huys G."/>
            <person name="Young S.K."/>
            <person name="Zeng Q."/>
            <person name="Gargeya S."/>
            <person name="Fitzgerald M."/>
            <person name="Haas B."/>
            <person name="Abouelleil A."/>
            <person name="Alvarado L."/>
            <person name="Arachchi H.M."/>
            <person name="Berlin A."/>
            <person name="Chapman S.B."/>
            <person name="Gearin G."/>
            <person name="Goldberg J."/>
            <person name="Griggs A."/>
            <person name="Gujja S."/>
            <person name="Hansen M."/>
            <person name="Heiman D."/>
            <person name="Howarth C."/>
            <person name="Larimer J."/>
            <person name="Lui A."/>
            <person name="MacDonald P.J.P."/>
            <person name="McCowen C."/>
            <person name="Montmayeur A."/>
            <person name="Murphy C."/>
            <person name="Neiman D."/>
            <person name="Pearson M."/>
            <person name="Priest M."/>
            <person name="Roberts A."/>
            <person name="Saif S."/>
            <person name="Shea T."/>
            <person name="Sisk P."/>
            <person name="Stolte C."/>
            <person name="Sykes S."/>
            <person name="Wortman J."/>
            <person name="Nusbaum C."/>
            <person name="Birren B."/>
        </authorList>
    </citation>
    <scope>NUCLEOTIDE SEQUENCE [LARGE SCALE GENOMIC DNA]</scope>
    <source>
        <strain evidence="9 10">CCUG 37842</strain>
    </source>
</reference>
<evidence type="ECO:0000256" key="2">
    <source>
        <dbReference type="ARBA" id="ARBA00022695"/>
    </source>
</evidence>
<dbReference type="Pfam" id="PF00929">
    <property type="entry name" value="RNase_T"/>
    <property type="match status" value="1"/>
</dbReference>
<accession>H3NKY1</accession>
<dbReference type="InterPro" id="IPR013520">
    <property type="entry name" value="Ribonucl_H"/>
</dbReference>
<comment type="caution">
    <text evidence="9">The sequence shown here is derived from an EMBL/GenBank/DDBJ whole genome shotgun (WGS) entry which is preliminary data.</text>
</comment>
<sequence>MRYAIVDLESTGSRLEEGDRIIQIGAVIVEDHQVVDQQEMLINPQREIPIGIQQLTGIDQDQVDQAPCFAQVAGLWMHKLKDCVFLAHNLNHDLRFLVAEFKQAGFDFQPKAIDTVLLTKMILPQASGFNLTDLSQDLGLAFDQAHQALADAWQTHCLVDYLARQLAAMPRSLREDLTAISRHLPHDEVAFFEGYSDFILQEAASGSLKVKQVSFKPLDSLQAAQKNRIMDLLADKRHLVIEGKDRPLSVGLIQALVREYLASGERKILVACSGHSDLANWEAAFTGLVPYAVQLRRADYLDLTVFDHYCRLVDLAQLNQHELVVLAGTKSWLQATQTGRLDELNPEITIQAQVDRLVDRSIVKGDHPFYQRALQQAKQSNLVLTLDSVLVSQGASLGQGRLLVICDLQAYQDQVQVQMGQSLSLSQVLMILQQVEEDIQQGYYESRSILSQVHQAKVRIRRLVNLLEGRFQQAFEWGDLQVKRDLYLAREDSLVRQGLEDLNQVLQVQTFLASTDLTQANDQAVSHLQALNQAINQAKNLLQAMQDPTGYHFVRALEVQGNYYQLTWHYRPMKLDQANPAHFSSAPVLLVSQGGFTREGASRSILGLTDYAYWALPSYQPVINFQVPEDYLVPVLNQEGAVSQQAEELALLIQDRTQQVPPTTRHLLVVNNRQQALALYQAVKAVFQADSQVRVFSQHASGSLNKIRRAVNDRPGGVVILQWQSILREAFQLEGGEVEVYWLRLPFAALGQPAIQGLAAYLDLRSDQVFDRLMVDRMIDHWVQAVDYLDQHFEVNQWWLLDERIFTKYYSKEIRQKLESSMGFNLEYKL</sequence>
<evidence type="ECO:0000256" key="6">
    <source>
        <dbReference type="ARBA" id="ARBA00022932"/>
    </source>
</evidence>
<dbReference type="InterPro" id="IPR036397">
    <property type="entry name" value="RNaseH_sf"/>
</dbReference>
<evidence type="ECO:0000256" key="4">
    <source>
        <dbReference type="ARBA" id="ARBA00022722"/>
    </source>
</evidence>
<dbReference type="GO" id="GO:0008408">
    <property type="term" value="F:3'-5' exonuclease activity"/>
    <property type="evidence" value="ECO:0007669"/>
    <property type="project" value="TreeGrafter"/>
</dbReference>
<keyword evidence="6" id="KW-0239">DNA-directed DNA polymerase</keyword>
<keyword evidence="4" id="KW-0540">Nuclease</keyword>
<proteinExistence type="predicted"/>
<keyword evidence="2" id="KW-0548">Nucleotidyltransferase</keyword>
<dbReference type="HOGENOM" id="CLU_012117_1_0_9"/>
<organism evidence="9 10">
    <name type="scientific">Facklamia languida CCUG 37842</name>
    <dbReference type="NCBI Taxonomy" id="883113"/>
    <lineage>
        <taxon>Bacteria</taxon>
        <taxon>Bacillati</taxon>
        <taxon>Bacillota</taxon>
        <taxon>Bacilli</taxon>
        <taxon>Lactobacillales</taxon>
        <taxon>Aerococcaceae</taxon>
        <taxon>Facklamia</taxon>
    </lineage>
</organism>
<keyword evidence="5" id="KW-0269">Exonuclease</keyword>
<protein>
    <recommendedName>
        <fullName evidence="7">DNA polymerase III polC-type</fullName>
    </recommendedName>
</protein>
<dbReference type="EMBL" id="AGEG01000016">
    <property type="protein sequence ID" value="EHR36259.1"/>
    <property type="molecule type" value="Genomic_DNA"/>
</dbReference>
<evidence type="ECO:0000313" key="10">
    <source>
        <dbReference type="Proteomes" id="UP000006190"/>
    </source>
</evidence>
<dbReference type="GO" id="GO:0003676">
    <property type="term" value="F:nucleic acid binding"/>
    <property type="evidence" value="ECO:0007669"/>
    <property type="project" value="InterPro"/>
</dbReference>
<dbReference type="Gene3D" id="3.30.420.10">
    <property type="entry name" value="Ribonuclease H-like superfamily/Ribonuclease H"/>
    <property type="match status" value="1"/>
</dbReference>
<dbReference type="RefSeq" id="WP_006309753.1">
    <property type="nucleotide sequence ID" value="NZ_JH601133.1"/>
</dbReference>
<evidence type="ECO:0000256" key="1">
    <source>
        <dbReference type="ARBA" id="ARBA00022679"/>
    </source>
</evidence>
<dbReference type="InterPro" id="IPR012337">
    <property type="entry name" value="RNaseH-like_sf"/>
</dbReference>
<keyword evidence="1" id="KW-0808">Transferase</keyword>
<name>H3NKY1_9LACT</name>
<dbReference type="GO" id="GO:0003887">
    <property type="term" value="F:DNA-directed DNA polymerase activity"/>
    <property type="evidence" value="ECO:0007669"/>
    <property type="project" value="UniProtKB-KW"/>
</dbReference>
<evidence type="ECO:0000256" key="7">
    <source>
        <dbReference type="ARBA" id="ARBA00070925"/>
    </source>
</evidence>
<evidence type="ECO:0000259" key="8">
    <source>
        <dbReference type="SMART" id="SM00479"/>
    </source>
</evidence>
<keyword evidence="3" id="KW-0235">DNA replication</keyword>
<dbReference type="AlphaFoldDB" id="H3NKY1"/>
<dbReference type="PANTHER" id="PTHR30231:SF41">
    <property type="entry name" value="DNA POLYMERASE III SUBUNIT EPSILON"/>
    <property type="match status" value="1"/>
</dbReference>
<dbReference type="Proteomes" id="UP000006190">
    <property type="component" value="Unassembled WGS sequence"/>
</dbReference>
<evidence type="ECO:0000256" key="3">
    <source>
        <dbReference type="ARBA" id="ARBA00022705"/>
    </source>
</evidence>
<keyword evidence="10" id="KW-1185">Reference proteome</keyword>
<dbReference type="PATRIC" id="fig|883113.3.peg.1522"/>
<dbReference type="SUPFAM" id="SSF53098">
    <property type="entry name" value="Ribonuclease H-like"/>
    <property type="match status" value="1"/>
</dbReference>
<dbReference type="SMART" id="SM00479">
    <property type="entry name" value="EXOIII"/>
    <property type="match status" value="1"/>
</dbReference>
<dbReference type="STRING" id="883113.HMPREF9708_01520"/>
<dbReference type="PANTHER" id="PTHR30231">
    <property type="entry name" value="DNA POLYMERASE III SUBUNIT EPSILON"/>
    <property type="match status" value="1"/>
</dbReference>
<dbReference type="OrthoDB" id="9803913at2"/>
<dbReference type="eggNOG" id="COG0847">
    <property type="taxonomic scope" value="Bacteria"/>
</dbReference>
<feature type="domain" description="Exonuclease" evidence="8">
    <location>
        <begin position="2"/>
        <end position="168"/>
    </location>
</feature>
<dbReference type="FunFam" id="3.30.420.10:FF:000045">
    <property type="entry name" value="3'-5' exonuclease DinG"/>
    <property type="match status" value="1"/>
</dbReference>
<gene>
    <name evidence="9" type="ORF">HMPREF9708_01520</name>
</gene>
<evidence type="ECO:0000313" key="9">
    <source>
        <dbReference type="EMBL" id="EHR36259.1"/>
    </source>
</evidence>